<name>S2LA75_LITA3</name>
<feature type="region of interest" description="Disordered" evidence="1">
    <location>
        <begin position="1"/>
        <end position="23"/>
    </location>
</feature>
<feature type="compositionally biased region" description="Polar residues" evidence="1">
    <location>
        <begin position="10"/>
        <end position="21"/>
    </location>
</feature>
<evidence type="ECO:0000313" key="3">
    <source>
        <dbReference type="Proteomes" id="UP000014463"/>
    </source>
</evidence>
<keyword evidence="3" id="KW-1185">Reference proteome</keyword>
<protein>
    <submittedName>
        <fullName evidence="2">Uncharacterized protein</fullName>
    </submittedName>
</protein>
<organism evidence="2 3">
    <name type="scientific">Litchfieldella anticariensis (strain DSM 16096 / CECT 5854 / CIP 108499 / LMG 22089 / FP35)</name>
    <name type="common">Halomonas anticariensis</name>
    <dbReference type="NCBI Taxonomy" id="1121939"/>
    <lineage>
        <taxon>Bacteria</taxon>
        <taxon>Pseudomonadati</taxon>
        <taxon>Pseudomonadota</taxon>
        <taxon>Gammaproteobacteria</taxon>
        <taxon>Oceanospirillales</taxon>
        <taxon>Halomonadaceae</taxon>
        <taxon>Litchfieldella</taxon>
    </lineage>
</organism>
<evidence type="ECO:0000256" key="1">
    <source>
        <dbReference type="SAM" id="MobiDB-lite"/>
    </source>
</evidence>
<comment type="caution">
    <text evidence="2">The sequence shown here is derived from an EMBL/GenBank/DDBJ whole genome shotgun (WGS) entry which is preliminary data.</text>
</comment>
<reference evidence="2 3" key="1">
    <citation type="journal article" date="2013" name="Genome Announc.">
        <title>Draft genome sequence of the moderately halophilic gammaproteobacterium Halomonas anticariensis FP35.</title>
        <authorList>
            <person name="Tahrioui A."/>
            <person name="Quesada E."/>
            <person name="Llamas I."/>
        </authorList>
    </citation>
    <scope>NUCLEOTIDE SEQUENCE [LARGE SCALE GENOMIC DNA]</scope>
    <source>
        <strain evidence="3">DSM 16096 / CECT 5854 / LMG 22089 / FP35</strain>
    </source>
</reference>
<evidence type="ECO:0000313" key="2">
    <source>
        <dbReference type="EMBL" id="EPC01621.1"/>
    </source>
</evidence>
<gene>
    <name evidence="2" type="ORF">L861_16515</name>
</gene>
<sequence length="73" mass="8150">MNLLIHPKTSIPSPSQGQASDFSFGDQADMAWSHERSLEGREAIAERLAFDGGKRGTVLDLQELLISRNHKWT</sequence>
<accession>S2LA75</accession>
<dbReference type="STRING" id="1121939.L861_16515"/>
<dbReference type="EMBL" id="ASTJ01000033">
    <property type="protein sequence ID" value="EPC01621.1"/>
    <property type="molecule type" value="Genomic_DNA"/>
</dbReference>
<dbReference type="AlphaFoldDB" id="S2LA75"/>
<dbReference type="Proteomes" id="UP000014463">
    <property type="component" value="Unassembled WGS sequence"/>
</dbReference>
<proteinExistence type="predicted"/>